<organism evidence="1 2">
    <name type="scientific">Sphaerotilus natans subsp. natans DSM 6575</name>
    <dbReference type="NCBI Taxonomy" id="1286631"/>
    <lineage>
        <taxon>Bacteria</taxon>
        <taxon>Pseudomonadati</taxon>
        <taxon>Pseudomonadota</taxon>
        <taxon>Betaproteobacteria</taxon>
        <taxon>Burkholderiales</taxon>
        <taxon>Sphaerotilaceae</taxon>
        <taxon>Sphaerotilus</taxon>
    </lineage>
</organism>
<dbReference type="Proteomes" id="UP000026714">
    <property type="component" value="Unassembled WGS sequence"/>
</dbReference>
<evidence type="ECO:0000313" key="1">
    <source>
        <dbReference type="EMBL" id="KDB53861.1"/>
    </source>
</evidence>
<protein>
    <submittedName>
        <fullName evidence="1">Photoactive yellow protein</fullName>
    </submittedName>
</protein>
<accession>A0A059KQZ7</accession>
<dbReference type="EMBL" id="AZRA01000012">
    <property type="protein sequence ID" value="KDB53861.1"/>
    <property type="molecule type" value="Genomic_DNA"/>
</dbReference>
<dbReference type="RefSeq" id="WP_037477986.1">
    <property type="nucleotide sequence ID" value="NZ_AZRA01000012.1"/>
</dbReference>
<dbReference type="eggNOG" id="COG0840">
    <property type="taxonomic scope" value="Bacteria"/>
</dbReference>
<dbReference type="STRING" id="34103.SAMN05421778_11233"/>
<gene>
    <name evidence="1" type="ORF">X805_05670</name>
</gene>
<proteinExistence type="predicted"/>
<dbReference type="AlphaFoldDB" id="A0A059KQZ7"/>
<dbReference type="InterPro" id="IPR035965">
    <property type="entry name" value="PAS-like_dom_sf"/>
</dbReference>
<keyword evidence="2" id="KW-1185">Reference proteome</keyword>
<comment type="caution">
    <text evidence="1">The sequence shown here is derived from an EMBL/GenBank/DDBJ whole genome shotgun (WGS) entry which is preliminary data.</text>
</comment>
<sequence>MNDASLPGFDQPDLLASLEAMTDTELDALGFGVIGLRPDTVVCRYNAYESRAAGLSPARVLGLPLFSVVAQCMNNFLVAQRFDDAAEVGQPLDAIVDFVLTLRMRPTPVKLRLLATPGVERRYVLIQRL</sequence>
<dbReference type="Gene3D" id="3.30.450.20">
    <property type="entry name" value="PAS domain"/>
    <property type="match status" value="1"/>
</dbReference>
<name>A0A059KQZ7_9BURK</name>
<evidence type="ECO:0000313" key="2">
    <source>
        <dbReference type="Proteomes" id="UP000026714"/>
    </source>
</evidence>
<reference evidence="1 2" key="1">
    <citation type="journal article" date="2014" name="FEMS Microbiol. Ecol.">
        <title>Sphaerotilus natans encrusted with nanoball-shaped Fe(III) oxide minerals formed by nitrate-reducing mixotrophic Fe(II) oxidation.</title>
        <authorList>
            <person name="Park S."/>
            <person name="Kim D.H."/>
            <person name="Lee J.H."/>
            <person name="Hur H.G."/>
        </authorList>
    </citation>
    <scope>NUCLEOTIDE SEQUENCE [LARGE SCALE GENOMIC DNA]</scope>
    <source>
        <strain evidence="1 2">DSM 6575</strain>
    </source>
</reference>
<dbReference type="SUPFAM" id="SSF55785">
    <property type="entry name" value="PYP-like sensor domain (PAS domain)"/>
    <property type="match status" value="1"/>
</dbReference>